<comment type="caution">
    <text evidence="2">The sequence shown here is derived from an EMBL/GenBank/DDBJ whole genome shotgun (WGS) entry which is preliminary data.</text>
</comment>
<sequence length="374" mass="42528">MKYLSLPFLLLALLPAALTAQQLRFSLSPSLSFPPDSLVKNRLLTSLDGFLQDKDRPGGAAGYTDTAYLRRYQMGFDEIQFIENSKKYNDSNFFRPQLTNIIKINPGEYLIKLAFAGVTSDRQPVVRKLYSMVAREKADKFIFYPAVDYVVKDWQHKQVGRIHYVYPHTLDLSAAKRFDEFNTALAAKFGVKPVALTYYHCSSAQELLRVKGVDFDATASYLRRGDSDEENNIFMSGINSPLYKHDLVHFYCAKFLPKQTCRPAEEGLAYYMDGGWGESYEKCLKTLKDYAAAHPDTNLYEPFKNNLSAGDISLKHTISALLVATLDKREGFAQVLAFIRGENTDERMLKNMQQFFGITPQNFNEKVRKLLTAG</sequence>
<proteinExistence type="predicted"/>
<dbReference type="OrthoDB" id="788878at2"/>
<feature type="signal peptide" evidence="1">
    <location>
        <begin position="1"/>
        <end position="20"/>
    </location>
</feature>
<name>A0A9Q5GU83_9BACT</name>
<accession>A0A9Q5GU83</accession>
<keyword evidence="3" id="KW-1185">Reference proteome</keyword>
<dbReference type="AlphaFoldDB" id="A0A9Q5GU83"/>
<reference evidence="2" key="1">
    <citation type="submission" date="2020-05" db="EMBL/GenBank/DDBJ databases">
        <title>Chitinophaga laudate sp. nov., isolated from a tropical peat swamp.</title>
        <authorList>
            <person name="Goh C.B.S."/>
            <person name="Lee M.S."/>
            <person name="Parimannan S."/>
            <person name="Pasbakhsh P."/>
            <person name="Yule C.M."/>
            <person name="Rajandas H."/>
            <person name="Loke S."/>
            <person name="Croft L."/>
            <person name="Tan J.B.L."/>
        </authorList>
    </citation>
    <scope>NUCLEOTIDE SEQUENCE</scope>
    <source>
        <strain evidence="2">Mgbs1</strain>
    </source>
</reference>
<dbReference type="Proteomes" id="UP000281028">
    <property type="component" value="Unassembled WGS sequence"/>
</dbReference>
<evidence type="ECO:0000256" key="1">
    <source>
        <dbReference type="SAM" id="SignalP"/>
    </source>
</evidence>
<protein>
    <submittedName>
        <fullName evidence="2">Uncharacterized protein</fullName>
    </submittedName>
</protein>
<evidence type="ECO:0000313" key="3">
    <source>
        <dbReference type="Proteomes" id="UP000281028"/>
    </source>
</evidence>
<dbReference type="EMBL" id="RIAR02000001">
    <property type="protein sequence ID" value="NSL89149.1"/>
    <property type="molecule type" value="Genomic_DNA"/>
</dbReference>
<feature type="chain" id="PRO_5040204871" evidence="1">
    <location>
        <begin position="21"/>
        <end position="374"/>
    </location>
</feature>
<organism evidence="2 3">
    <name type="scientific">Chitinophaga solisilvae</name>
    <dbReference type="NCBI Taxonomy" id="1233460"/>
    <lineage>
        <taxon>Bacteria</taxon>
        <taxon>Pseudomonadati</taxon>
        <taxon>Bacteroidota</taxon>
        <taxon>Chitinophagia</taxon>
        <taxon>Chitinophagales</taxon>
        <taxon>Chitinophagaceae</taxon>
        <taxon>Chitinophaga</taxon>
    </lineage>
</organism>
<keyword evidence="1" id="KW-0732">Signal</keyword>
<gene>
    <name evidence="2" type="ORF">ECE50_020060</name>
</gene>
<evidence type="ECO:0000313" key="2">
    <source>
        <dbReference type="EMBL" id="NSL89149.1"/>
    </source>
</evidence>